<keyword evidence="3" id="KW-0862">Zinc</keyword>
<dbReference type="Gene3D" id="6.20.210.20">
    <property type="entry name" value="THAP domain"/>
    <property type="match status" value="1"/>
</dbReference>
<keyword evidence="1" id="KW-0479">Metal-binding</keyword>
<dbReference type="EMBL" id="QKKF02005082">
    <property type="protein sequence ID" value="RZF47005.1"/>
    <property type="molecule type" value="Genomic_DNA"/>
</dbReference>
<dbReference type="GO" id="GO:0008270">
    <property type="term" value="F:zinc ion binding"/>
    <property type="evidence" value="ECO:0007669"/>
    <property type="project" value="UniProtKB-KW"/>
</dbReference>
<evidence type="ECO:0000256" key="4">
    <source>
        <dbReference type="ARBA" id="ARBA00023125"/>
    </source>
</evidence>
<feature type="domain" description="THAP-type" evidence="6">
    <location>
        <begin position="27"/>
        <end position="109"/>
    </location>
</feature>
<evidence type="ECO:0000256" key="1">
    <source>
        <dbReference type="ARBA" id="ARBA00022723"/>
    </source>
</evidence>
<dbReference type="PROSITE" id="PS50950">
    <property type="entry name" value="ZF_THAP"/>
    <property type="match status" value="1"/>
</dbReference>
<dbReference type="InParanoid" id="A0A482XLM5"/>
<evidence type="ECO:0000313" key="7">
    <source>
        <dbReference type="EMBL" id="RZF47005.1"/>
    </source>
</evidence>
<dbReference type="AlphaFoldDB" id="A0A482XLM5"/>
<name>A0A482XLM5_LAOST</name>
<proteinExistence type="predicted"/>
<evidence type="ECO:0000256" key="3">
    <source>
        <dbReference type="ARBA" id="ARBA00022833"/>
    </source>
</evidence>
<dbReference type="InterPro" id="IPR006612">
    <property type="entry name" value="THAP_Znf"/>
</dbReference>
<sequence length="114" mass="12821">MNEFELLQEPAAAAAVKKPPPVAATSAPLQQCFVSGCRSSAATASGDGSQRLRFFKPPPNPLIFKRWARILCQQGAAQQQLNYTALICERHFRPQDIREVRTRGLFRAHDNDWR</sequence>
<accession>A0A482XLM5</accession>
<dbReference type="InterPro" id="IPR038441">
    <property type="entry name" value="THAP_Znf_sf"/>
</dbReference>
<dbReference type="Proteomes" id="UP000291343">
    <property type="component" value="Unassembled WGS sequence"/>
</dbReference>
<evidence type="ECO:0000313" key="8">
    <source>
        <dbReference type="Proteomes" id="UP000291343"/>
    </source>
</evidence>
<dbReference type="SMART" id="SM00980">
    <property type="entry name" value="THAP"/>
    <property type="match status" value="1"/>
</dbReference>
<dbReference type="SUPFAM" id="SSF57716">
    <property type="entry name" value="Glucocorticoid receptor-like (DNA-binding domain)"/>
    <property type="match status" value="1"/>
</dbReference>
<dbReference type="OrthoDB" id="6647794at2759"/>
<organism evidence="7 8">
    <name type="scientific">Laodelphax striatellus</name>
    <name type="common">Small brown planthopper</name>
    <name type="synonym">Delphax striatella</name>
    <dbReference type="NCBI Taxonomy" id="195883"/>
    <lineage>
        <taxon>Eukaryota</taxon>
        <taxon>Metazoa</taxon>
        <taxon>Ecdysozoa</taxon>
        <taxon>Arthropoda</taxon>
        <taxon>Hexapoda</taxon>
        <taxon>Insecta</taxon>
        <taxon>Pterygota</taxon>
        <taxon>Neoptera</taxon>
        <taxon>Paraneoptera</taxon>
        <taxon>Hemiptera</taxon>
        <taxon>Auchenorrhyncha</taxon>
        <taxon>Fulgoroidea</taxon>
        <taxon>Delphacidae</taxon>
        <taxon>Criomorphinae</taxon>
        <taxon>Laodelphax</taxon>
    </lineage>
</organism>
<dbReference type="Pfam" id="PF05485">
    <property type="entry name" value="THAP"/>
    <property type="match status" value="1"/>
</dbReference>
<keyword evidence="8" id="KW-1185">Reference proteome</keyword>
<comment type="caution">
    <text evidence="7">The sequence shown here is derived from an EMBL/GenBank/DDBJ whole genome shotgun (WGS) entry which is preliminary data.</text>
</comment>
<dbReference type="GO" id="GO:0003677">
    <property type="term" value="F:DNA binding"/>
    <property type="evidence" value="ECO:0007669"/>
    <property type="project" value="UniProtKB-UniRule"/>
</dbReference>
<gene>
    <name evidence="7" type="ORF">LSTR_LSTR016356</name>
</gene>
<keyword evidence="4 5" id="KW-0238">DNA-binding</keyword>
<keyword evidence="2 5" id="KW-0863">Zinc-finger</keyword>
<reference evidence="7 8" key="1">
    <citation type="journal article" date="2017" name="Gigascience">
        <title>Genome sequence of the small brown planthopper, Laodelphax striatellus.</title>
        <authorList>
            <person name="Zhu J."/>
            <person name="Jiang F."/>
            <person name="Wang X."/>
            <person name="Yang P."/>
            <person name="Bao Y."/>
            <person name="Zhao W."/>
            <person name="Wang W."/>
            <person name="Lu H."/>
            <person name="Wang Q."/>
            <person name="Cui N."/>
            <person name="Li J."/>
            <person name="Chen X."/>
            <person name="Luo L."/>
            <person name="Yu J."/>
            <person name="Kang L."/>
            <person name="Cui F."/>
        </authorList>
    </citation>
    <scope>NUCLEOTIDE SEQUENCE [LARGE SCALE GENOMIC DNA]</scope>
    <source>
        <strain evidence="7">Lst14</strain>
    </source>
</reference>
<evidence type="ECO:0000256" key="5">
    <source>
        <dbReference type="PROSITE-ProRule" id="PRU00309"/>
    </source>
</evidence>
<evidence type="ECO:0000259" key="6">
    <source>
        <dbReference type="PROSITE" id="PS50950"/>
    </source>
</evidence>
<evidence type="ECO:0000256" key="2">
    <source>
        <dbReference type="ARBA" id="ARBA00022771"/>
    </source>
</evidence>
<protein>
    <recommendedName>
        <fullName evidence="6">THAP-type domain-containing protein</fullName>
    </recommendedName>
</protein>